<dbReference type="Proteomes" id="UP000316621">
    <property type="component" value="Chromosome 3"/>
</dbReference>
<dbReference type="AlphaFoldDB" id="A0A4Y7J4P1"/>
<protein>
    <submittedName>
        <fullName evidence="3">Uncharacterized protein</fullName>
    </submittedName>
</protein>
<comment type="catalytic activity">
    <reaction evidence="2">
        <text>a ribonucleoside 5'-diphosphate + ATP = a ribonucleoside 5'-triphosphate + ADP</text>
        <dbReference type="Rhea" id="RHEA:18113"/>
        <dbReference type="ChEBI" id="CHEBI:30616"/>
        <dbReference type="ChEBI" id="CHEBI:57930"/>
        <dbReference type="ChEBI" id="CHEBI:61557"/>
        <dbReference type="ChEBI" id="CHEBI:456216"/>
        <dbReference type="EC" id="2.7.4.6"/>
    </reaction>
</comment>
<gene>
    <name evidence="3" type="ORF">C5167_014948</name>
</gene>
<evidence type="ECO:0000313" key="3">
    <source>
        <dbReference type="EMBL" id="RZC56103.1"/>
    </source>
</evidence>
<keyword evidence="4" id="KW-1185">Reference proteome</keyword>
<evidence type="ECO:0000256" key="2">
    <source>
        <dbReference type="ARBA" id="ARBA00000937"/>
    </source>
</evidence>
<sequence length="235" mass="26502">MEDWTFFLLYPSSFGAHRDIGKMLTACEKIGLNIIGMRLMCATRKFLTAHFGRDGRNRCPGESLPLHLTPYPFIAMVLEGDDAIYKALQLTSETSVTKPLPFWRCVRELVSIIERNSLYSKGLKLVRKSEVLHSEARLANCCSSSEINEDEYGIAMLVRYITPEKIQIVNNGDGRICTDNDTEKIEICSNLIYLGKPGDKALQTQHKSIKDAMVENKQRCQTPNSHRTNARNATG</sequence>
<accession>A0A4Y7J4P1</accession>
<dbReference type="InterPro" id="IPR036850">
    <property type="entry name" value="NDK-like_dom_sf"/>
</dbReference>
<name>A0A4Y7J4P1_PAPSO</name>
<evidence type="ECO:0000313" key="4">
    <source>
        <dbReference type="Proteomes" id="UP000316621"/>
    </source>
</evidence>
<dbReference type="SUPFAM" id="SSF54919">
    <property type="entry name" value="Nucleoside diphosphate kinase, NDK"/>
    <property type="match status" value="1"/>
</dbReference>
<organism evidence="3 4">
    <name type="scientific">Papaver somniferum</name>
    <name type="common">Opium poppy</name>
    <dbReference type="NCBI Taxonomy" id="3469"/>
    <lineage>
        <taxon>Eukaryota</taxon>
        <taxon>Viridiplantae</taxon>
        <taxon>Streptophyta</taxon>
        <taxon>Embryophyta</taxon>
        <taxon>Tracheophyta</taxon>
        <taxon>Spermatophyta</taxon>
        <taxon>Magnoliopsida</taxon>
        <taxon>Ranunculales</taxon>
        <taxon>Papaveraceae</taxon>
        <taxon>Papaveroideae</taxon>
        <taxon>Papaver</taxon>
    </lineage>
</organism>
<dbReference type="Gene3D" id="3.30.70.141">
    <property type="entry name" value="Nucleoside diphosphate kinase-like domain"/>
    <property type="match status" value="1"/>
</dbReference>
<dbReference type="GO" id="GO:0004550">
    <property type="term" value="F:nucleoside diphosphate kinase activity"/>
    <property type="evidence" value="ECO:0007669"/>
    <property type="project" value="UniProtKB-EC"/>
</dbReference>
<dbReference type="EMBL" id="CM010717">
    <property type="protein sequence ID" value="RZC56103.1"/>
    <property type="molecule type" value="Genomic_DNA"/>
</dbReference>
<comment type="catalytic activity">
    <reaction evidence="1">
        <text>a 2'-deoxyribonucleoside 5'-diphosphate + ATP = a 2'-deoxyribonucleoside 5'-triphosphate + ADP</text>
        <dbReference type="Rhea" id="RHEA:44640"/>
        <dbReference type="ChEBI" id="CHEBI:30616"/>
        <dbReference type="ChEBI" id="CHEBI:61560"/>
        <dbReference type="ChEBI" id="CHEBI:73316"/>
        <dbReference type="ChEBI" id="CHEBI:456216"/>
        <dbReference type="EC" id="2.7.4.6"/>
    </reaction>
</comment>
<reference evidence="3 4" key="1">
    <citation type="journal article" date="2018" name="Science">
        <title>The opium poppy genome and morphinan production.</title>
        <authorList>
            <person name="Guo L."/>
            <person name="Winzer T."/>
            <person name="Yang X."/>
            <person name="Li Y."/>
            <person name="Ning Z."/>
            <person name="He Z."/>
            <person name="Teodor R."/>
            <person name="Lu Y."/>
            <person name="Bowser T.A."/>
            <person name="Graham I.A."/>
            <person name="Ye K."/>
        </authorList>
    </citation>
    <scope>NUCLEOTIDE SEQUENCE [LARGE SCALE GENOMIC DNA]</scope>
    <source>
        <strain evidence="4">cv. HN1</strain>
        <tissue evidence="3">Leaves</tissue>
    </source>
</reference>
<dbReference type="Gramene" id="RZC56103">
    <property type="protein sequence ID" value="RZC56103"/>
    <property type="gene ID" value="C5167_014948"/>
</dbReference>
<evidence type="ECO:0000256" key="1">
    <source>
        <dbReference type="ARBA" id="ARBA00000082"/>
    </source>
</evidence>
<proteinExistence type="predicted"/>